<organism evidence="1 2">
    <name type="scientific">Podila minutissima</name>
    <dbReference type="NCBI Taxonomy" id="64525"/>
    <lineage>
        <taxon>Eukaryota</taxon>
        <taxon>Fungi</taxon>
        <taxon>Fungi incertae sedis</taxon>
        <taxon>Mucoromycota</taxon>
        <taxon>Mortierellomycotina</taxon>
        <taxon>Mortierellomycetes</taxon>
        <taxon>Mortierellales</taxon>
        <taxon>Mortierellaceae</taxon>
        <taxon>Podila</taxon>
    </lineage>
</organism>
<name>A0A9P5SPT8_9FUNG</name>
<sequence length="161" mass="19013">MATPILSPHSDIKQDELHTLLAPLYAYHSDIEVGTWYRLVQAHNEFGNVVVIKAMRYDTDTERQQMEVEIEWHRRMGFSHIGLYMAKLEWSEAQLLGLVMSFQPMALVNATKLQRERDRTRHLDRAFQDIRACLEKQHRELEEQQILQLQAMNIDEPEDQP</sequence>
<evidence type="ECO:0000313" key="1">
    <source>
        <dbReference type="EMBL" id="KAF9333649.1"/>
    </source>
</evidence>
<keyword evidence="2" id="KW-1185">Reference proteome</keyword>
<accession>A0A9P5SPT8</accession>
<dbReference type="AlphaFoldDB" id="A0A9P5SPT8"/>
<proteinExistence type="predicted"/>
<dbReference type="EMBL" id="JAAAUY010000190">
    <property type="protein sequence ID" value="KAF9333649.1"/>
    <property type="molecule type" value="Genomic_DNA"/>
</dbReference>
<dbReference type="Proteomes" id="UP000696485">
    <property type="component" value="Unassembled WGS sequence"/>
</dbReference>
<gene>
    <name evidence="1" type="ORF">BG006_003351</name>
</gene>
<protein>
    <submittedName>
        <fullName evidence="1">Uncharacterized protein</fullName>
    </submittedName>
</protein>
<evidence type="ECO:0000313" key="2">
    <source>
        <dbReference type="Proteomes" id="UP000696485"/>
    </source>
</evidence>
<comment type="caution">
    <text evidence="1">The sequence shown here is derived from an EMBL/GenBank/DDBJ whole genome shotgun (WGS) entry which is preliminary data.</text>
</comment>
<reference evidence="1" key="1">
    <citation type="journal article" date="2020" name="Fungal Divers.">
        <title>Resolving the Mortierellaceae phylogeny through synthesis of multi-gene phylogenetics and phylogenomics.</title>
        <authorList>
            <person name="Vandepol N."/>
            <person name="Liber J."/>
            <person name="Desiro A."/>
            <person name="Na H."/>
            <person name="Kennedy M."/>
            <person name="Barry K."/>
            <person name="Grigoriev I.V."/>
            <person name="Miller A.N."/>
            <person name="O'Donnell K."/>
            <person name="Stajich J.E."/>
            <person name="Bonito G."/>
        </authorList>
    </citation>
    <scope>NUCLEOTIDE SEQUENCE</scope>
    <source>
        <strain evidence="1">NVP1</strain>
    </source>
</reference>